<keyword evidence="2" id="KW-1185">Reference proteome</keyword>
<protein>
    <recommendedName>
        <fullName evidence="3">VCBS repeat-containing protein</fullName>
    </recommendedName>
</protein>
<accession>A0A3A1P704</accession>
<proteinExistence type="predicted"/>
<dbReference type="InterPro" id="IPR028994">
    <property type="entry name" value="Integrin_alpha_N"/>
</dbReference>
<dbReference type="AlphaFoldDB" id="A0A3A1P704"/>
<dbReference type="EMBL" id="QXFM01000103">
    <property type="protein sequence ID" value="RIV84788.1"/>
    <property type="molecule type" value="Genomic_DNA"/>
</dbReference>
<gene>
    <name evidence="1" type="ORF">D2V17_11625</name>
</gene>
<organism evidence="1 2">
    <name type="scientific">Aurantiacibacter xanthus</name>
    <dbReference type="NCBI Taxonomy" id="1784712"/>
    <lineage>
        <taxon>Bacteria</taxon>
        <taxon>Pseudomonadati</taxon>
        <taxon>Pseudomonadota</taxon>
        <taxon>Alphaproteobacteria</taxon>
        <taxon>Sphingomonadales</taxon>
        <taxon>Erythrobacteraceae</taxon>
        <taxon>Aurantiacibacter</taxon>
    </lineage>
</organism>
<dbReference type="OrthoDB" id="8595012at2"/>
<dbReference type="SUPFAM" id="SSF69318">
    <property type="entry name" value="Integrin alpha N-terminal domain"/>
    <property type="match status" value="1"/>
</dbReference>
<evidence type="ECO:0000313" key="2">
    <source>
        <dbReference type="Proteomes" id="UP000265366"/>
    </source>
</evidence>
<reference evidence="1 2" key="1">
    <citation type="submission" date="2018-08" db="EMBL/GenBank/DDBJ databases">
        <title>Erythrobacter zhengii sp.nov., a bacterium isolated from deep-sea sediment.</title>
        <authorList>
            <person name="Fang C."/>
            <person name="Wu Y.-H."/>
            <person name="Sun C."/>
            <person name="Wang H."/>
            <person name="Cheng H."/>
            <person name="Meng F.-X."/>
            <person name="Wang C.-S."/>
            <person name="Xu X.-W."/>
        </authorList>
    </citation>
    <scope>NUCLEOTIDE SEQUENCE [LARGE SCALE GENOMIC DNA]</scope>
    <source>
        <strain evidence="1 2">CCTCC AB 2015396</strain>
    </source>
</reference>
<name>A0A3A1P704_9SPHN</name>
<comment type="caution">
    <text evidence="1">The sequence shown here is derived from an EMBL/GenBank/DDBJ whole genome shotgun (WGS) entry which is preliminary data.</text>
</comment>
<sequence length="150" mass="15788">MAVAGASAESAAITTAGASDDDLFRTAGFSRTARGWEKCEDPGSVAYAPGEVAQRGDFNGDGRPDAVIYEGSTACAGMTGNVYTLLSQQPDGAWKVIDERIGLPRFLATKGAGGWPDIEVGGPGFCFPVLRWNGSEYALNRREYEGKPCS</sequence>
<dbReference type="Proteomes" id="UP000265366">
    <property type="component" value="Unassembled WGS sequence"/>
</dbReference>
<evidence type="ECO:0000313" key="1">
    <source>
        <dbReference type="EMBL" id="RIV84788.1"/>
    </source>
</evidence>
<evidence type="ECO:0008006" key="3">
    <source>
        <dbReference type="Google" id="ProtNLM"/>
    </source>
</evidence>